<protein>
    <recommendedName>
        <fullName evidence="5">Cytochrome c family protein</fullName>
    </recommendedName>
</protein>
<dbReference type="AlphaFoldDB" id="A0A941DEE8"/>
<comment type="caution">
    <text evidence="3">The sequence shown here is derived from an EMBL/GenBank/DDBJ whole genome shotgun (WGS) entry which is preliminary data.</text>
</comment>
<evidence type="ECO:0000313" key="3">
    <source>
        <dbReference type="EMBL" id="MBR7745980.1"/>
    </source>
</evidence>
<evidence type="ECO:0000313" key="4">
    <source>
        <dbReference type="Proteomes" id="UP000680158"/>
    </source>
</evidence>
<name>A0A941DEE8_9BURK</name>
<sequence length="469" mass="50080">MQVRTNNTSTHNTSTNNTSTKRSALSTVLISLSLGLGFSHLANAQTPTPVTPKATPSFRCGGINPIGVELKPVPKLSNGEFTNPGADCAMWQTFIYLNWPAKAGQRGIPDTNALFGAPGTTVWESFLTEEQVFLPNGAQPQPWNNLALNASLPKEIANDVAGGSTRLLTRTAKVSPTVAKLQASLKALKNTSIPLDEIKQADGNVLYDQQKNPVYYDVAMNKTQYDYITQNSLYNATKQASFAKKSNIVLPFGSIEVKAAWKVLTAAEASSGRFHVAKGYIPSAPGSQAVTIGLVGFHIFASGGTENAGLWATFYQVDNAPLMGATGKQAYSFNNPNSKTPINTKGTNPTQVVQVFADDASASKINIEAQKMITQGYAKSPWQYYAMVDTQWSKTVLNLGSPVPQAIPLSAGKPGDISTDTLINPVLETFMQTKGNSCMGCHAFATTAQKNSKTATGFSFMFGSAQAPK</sequence>
<accession>A0A941DEE8</accession>
<keyword evidence="2" id="KW-0732">Signal</keyword>
<feature type="region of interest" description="Disordered" evidence="1">
    <location>
        <begin position="1"/>
        <end position="20"/>
    </location>
</feature>
<reference evidence="3 4" key="1">
    <citation type="submission" date="2021-04" db="EMBL/GenBank/DDBJ databases">
        <title>novel species isolated from subtropical streams in China.</title>
        <authorList>
            <person name="Lu H."/>
        </authorList>
    </citation>
    <scope>NUCLEOTIDE SEQUENCE [LARGE SCALE GENOMIC DNA]</scope>
    <source>
        <strain evidence="3 4">BYS107W</strain>
    </source>
</reference>
<proteinExistence type="predicted"/>
<dbReference type="Proteomes" id="UP000680158">
    <property type="component" value="Unassembled WGS sequence"/>
</dbReference>
<organism evidence="3 4">
    <name type="scientific">Undibacterium baiyunense</name>
    <dbReference type="NCBI Taxonomy" id="2828731"/>
    <lineage>
        <taxon>Bacteria</taxon>
        <taxon>Pseudomonadati</taxon>
        <taxon>Pseudomonadota</taxon>
        <taxon>Betaproteobacteria</taxon>
        <taxon>Burkholderiales</taxon>
        <taxon>Oxalobacteraceae</taxon>
        <taxon>Undibacterium</taxon>
    </lineage>
</organism>
<feature type="signal peptide" evidence="2">
    <location>
        <begin position="1"/>
        <end position="44"/>
    </location>
</feature>
<gene>
    <name evidence="3" type="ORF">KDM92_05260</name>
</gene>
<dbReference type="RefSeq" id="WP_212683331.1">
    <property type="nucleotide sequence ID" value="NZ_JAGSPM010000002.1"/>
</dbReference>
<evidence type="ECO:0008006" key="5">
    <source>
        <dbReference type="Google" id="ProtNLM"/>
    </source>
</evidence>
<keyword evidence="4" id="KW-1185">Reference proteome</keyword>
<dbReference type="EMBL" id="JAGSPM010000002">
    <property type="protein sequence ID" value="MBR7745980.1"/>
    <property type="molecule type" value="Genomic_DNA"/>
</dbReference>
<evidence type="ECO:0000256" key="1">
    <source>
        <dbReference type="SAM" id="MobiDB-lite"/>
    </source>
</evidence>
<feature type="chain" id="PRO_5037184113" description="Cytochrome c family protein" evidence="2">
    <location>
        <begin position="45"/>
        <end position="469"/>
    </location>
</feature>
<evidence type="ECO:0000256" key="2">
    <source>
        <dbReference type="SAM" id="SignalP"/>
    </source>
</evidence>